<accession>A0A937FW26</accession>
<evidence type="ECO:0008006" key="4">
    <source>
        <dbReference type="Google" id="ProtNLM"/>
    </source>
</evidence>
<dbReference type="RefSeq" id="WP_202856568.1">
    <property type="nucleotide sequence ID" value="NZ_JAEUGD010000042.1"/>
</dbReference>
<name>A0A937FW26_9BACT</name>
<gene>
    <name evidence="2" type="ORF">JMN32_12015</name>
</gene>
<organism evidence="2 3">
    <name type="scientific">Fulvivirga marina</name>
    <dbReference type="NCBI Taxonomy" id="2494733"/>
    <lineage>
        <taxon>Bacteria</taxon>
        <taxon>Pseudomonadati</taxon>
        <taxon>Bacteroidota</taxon>
        <taxon>Cytophagia</taxon>
        <taxon>Cytophagales</taxon>
        <taxon>Fulvivirgaceae</taxon>
        <taxon>Fulvivirga</taxon>
    </lineage>
</organism>
<protein>
    <recommendedName>
        <fullName evidence="4">DUF4367 domain-containing protein</fullName>
    </recommendedName>
</protein>
<reference evidence="2" key="1">
    <citation type="submission" date="2021-01" db="EMBL/GenBank/DDBJ databases">
        <title>Fulvivirga kasyanovii gen. nov., sp nov., a novel member of the phylum Bacteroidetes isolated from seawater in a mussel farm.</title>
        <authorList>
            <person name="Zhao L.-H."/>
            <person name="Wang Z.-J."/>
        </authorList>
    </citation>
    <scope>NUCLEOTIDE SEQUENCE</scope>
    <source>
        <strain evidence="2">29W222</strain>
    </source>
</reference>
<evidence type="ECO:0000313" key="2">
    <source>
        <dbReference type="EMBL" id="MBL6447039.1"/>
    </source>
</evidence>
<comment type="caution">
    <text evidence="2">The sequence shown here is derived from an EMBL/GenBank/DDBJ whole genome shotgun (WGS) entry which is preliminary data.</text>
</comment>
<evidence type="ECO:0000256" key="1">
    <source>
        <dbReference type="SAM" id="SignalP"/>
    </source>
</evidence>
<feature type="signal peptide" evidence="1">
    <location>
        <begin position="1"/>
        <end position="22"/>
    </location>
</feature>
<proteinExistence type="predicted"/>
<feature type="chain" id="PRO_5036929288" description="DUF4367 domain-containing protein" evidence="1">
    <location>
        <begin position="23"/>
        <end position="333"/>
    </location>
</feature>
<dbReference type="Proteomes" id="UP000614216">
    <property type="component" value="Unassembled WGS sequence"/>
</dbReference>
<keyword evidence="3" id="KW-1185">Reference proteome</keyword>
<keyword evidence="1" id="KW-0732">Signal</keyword>
<dbReference type="AlphaFoldDB" id="A0A937FW26"/>
<dbReference type="EMBL" id="JAEUGD010000042">
    <property type="protein sequence ID" value="MBL6447039.1"/>
    <property type="molecule type" value="Genomic_DNA"/>
</dbReference>
<sequence>MKTLKFLTNLVFIFSMMSVTLIGCNNDDQEIPNPDVKVPDGEALQNKYVEFLESETQTFSINIDNGGSVTSAQGTYLYFSPNSMQDAQGNEVTGDIDIEFIELYDKAQMLLGDKSTRGRQEDGSIATLVSGGEFFVNAQKDGEQLQLMPGIGFQIMVETDNLDMGMQLFVNENEDCVEVDCDVIWEQANGRLEAGDAQGGNGEGGGVYYGFADNFGWTNIDRWYSDPRPKTTLFVDVPEGYDNTNCGVFLSYDGEPTALAKLDVYDEETELFTEHYGQIPIGLEVHFIVLSVIDDQYYYAIQGATITENHVEIIGDLSPITEAELIQLVEALP</sequence>
<dbReference type="PROSITE" id="PS51257">
    <property type="entry name" value="PROKAR_LIPOPROTEIN"/>
    <property type="match status" value="1"/>
</dbReference>
<evidence type="ECO:0000313" key="3">
    <source>
        <dbReference type="Proteomes" id="UP000614216"/>
    </source>
</evidence>